<reference evidence="1 2" key="1">
    <citation type="submission" date="2020-08" db="EMBL/GenBank/DDBJ databases">
        <title>Genomic Encyclopedia of Type Strains, Phase IV (KMG-IV): sequencing the most valuable type-strain genomes for metagenomic binning, comparative biology and taxonomic classification.</title>
        <authorList>
            <person name="Goeker M."/>
        </authorList>
    </citation>
    <scope>NUCLEOTIDE SEQUENCE [LARGE SCALE GENOMIC DNA]</scope>
    <source>
        <strain evidence="1 2">DSM 23240</strain>
    </source>
</reference>
<protein>
    <submittedName>
        <fullName evidence="1">Uncharacterized protein</fullName>
    </submittedName>
</protein>
<sequence>MYSDINWKEAPQSARWWAMDANGYAHWFLAPSVVSFTDFWFAEEIPAPRFGYTGAWQTSLSERPASEKQEK</sequence>
<gene>
    <name evidence="1" type="ORF">HNR39_002485</name>
</gene>
<evidence type="ECO:0000313" key="1">
    <source>
        <dbReference type="EMBL" id="MBB5200643.1"/>
    </source>
</evidence>
<proteinExistence type="predicted"/>
<accession>A0A840RSL2</accession>
<dbReference type="RefSeq" id="WP_168055874.1">
    <property type="nucleotide sequence ID" value="NZ_JAAOZT010000007.1"/>
</dbReference>
<dbReference type="EMBL" id="JACHHQ010000005">
    <property type="protein sequence ID" value="MBB5200643.1"/>
    <property type="molecule type" value="Genomic_DNA"/>
</dbReference>
<comment type="caution">
    <text evidence="1">The sequence shown here is derived from an EMBL/GenBank/DDBJ whole genome shotgun (WGS) entry which is preliminary data.</text>
</comment>
<dbReference type="Proteomes" id="UP000571084">
    <property type="component" value="Unassembled WGS sequence"/>
</dbReference>
<evidence type="ECO:0000313" key="2">
    <source>
        <dbReference type="Proteomes" id="UP000571084"/>
    </source>
</evidence>
<dbReference type="AlphaFoldDB" id="A0A840RSL2"/>
<organism evidence="1 2">
    <name type="scientific">Glaciimonas immobilis</name>
    <dbReference type="NCBI Taxonomy" id="728004"/>
    <lineage>
        <taxon>Bacteria</taxon>
        <taxon>Pseudomonadati</taxon>
        <taxon>Pseudomonadota</taxon>
        <taxon>Betaproteobacteria</taxon>
        <taxon>Burkholderiales</taxon>
        <taxon>Oxalobacteraceae</taxon>
        <taxon>Glaciimonas</taxon>
    </lineage>
</organism>
<keyword evidence="2" id="KW-1185">Reference proteome</keyword>
<name>A0A840RSL2_9BURK</name>